<dbReference type="OrthoDB" id="9799958at2"/>
<proteinExistence type="inferred from homology"/>
<evidence type="ECO:0000313" key="11">
    <source>
        <dbReference type="Proteomes" id="UP000093199"/>
    </source>
</evidence>
<organism evidence="10 11">
    <name type="scientific">Caryophanon tenue</name>
    <dbReference type="NCBI Taxonomy" id="33978"/>
    <lineage>
        <taxon>Bacteria</taxon>
        <taxon>Bacillati</taxon>
        <taxon>Bacillota</taxon>
        <taxon>Bacilli</taxon>
        <taxon>Bacillales</taxon>
        <taxon>Caryophanaceae</taxon>
        <taxon>Caryophanon</taxon>
    </lineage>
</organism>
<dbReference type="PANTHER" id="PTHR34702:SF1">
    <property type="entry name" value="NA(+)_H(+) ANTIPORTER SUBUNIT F"/>
    <property type="match status" value="1"/>
</dbReference>
<keyword evidence="3 8" id="KW-0813">Transport</keyword>
<evidence type="ECO:0000256" key="7">
    <source>
        <dbReference type="ARBA" id="ARBA00023136"/>
    </source>
</evidence>
<evidence type="ECO:0000256" key="5">
    <source>
        <dbReference type="ARBA" id="ARBA00022692"/>
    </source>
</evidence>
<protein>
    <submittedName>
        <fullName evidence="10">Na(+)/H(+) antiporter subunit F</fullName>
    </submittedName>
</protein>
<feature type="transmembrane region" description="Helical" evidence="9">
    <location>
        <begin position="58"/>
        <end position="77"/>
    </location>
</feature>
<dbReference type="NCBIfam" id="NF009248">
    <property type="entry name" value="PRK12600.1"/>
    <property type="match status" value="1"/>
</dbReference>
<keyword evidence="5 9" id="KW-0812">Transmembrane</keyword>
<evidence type="ECO:0000256" key="2">
    <source>
        <dbReference type="ARBA" id="ARBA00009212"/>
    </source>
</evidence>
<evidence type="ECO:0000256" key="8">
    <source>
        <dbReference type="PIRNR" id="PIRNR028784"/>
    </source>
</evidence>
<feature type="transmembrane region" description="Helical" evidence="9">
    <location>
        <begin position="33"/>
        <end position="52"/>
    </location>
</feature>
<evidence type="ECO:0000256" key="9">
    <source>
        <dbReference type="SAM" id="Phobius"/>
    </source>
</evidence>
<dbReference type="STRING" id="33978.A6M13_02655"/>
<keyword evidence="7 8" id="KW-0472">Membrane</keyword>
<evidence type="ECO:0000256" key="4">
    <source>
        <dbReference type="ARBA" id="ARBA00022475"/>
    </source>
</evidence>
<keyword evidence="11" id="KW-1185">Reference proteome</keyword>
<feature type="transmembrane region" description="Helical" evidence="9">
    <location>
        <begin position="6"/>
        <end position="24"/>
    </location>
</feature>
<dbReference type="Proteomes" id="UP000093199">
    <property type="component" value="Unassembled WGS sequence"/>
</dbReference>
<evidence type="ECO:0000313" key="10">
    <source>
        <dbReference type="EMBL" id="OCS85577.1"/>
    </source>
</evidence>
<evidence type="ECO:0000256" key="3">
    <source>
        <dbReference type="ARBA" id="ARBA00022448"/>
    </source>
</evidence>
<comment type="subcellular location">
    <subcellularLocation>
        <location evidence="1 8">Cell membrane</location>
        <topology evidence="1 8">Multi-pass membrane protein</topology>
    </subcellularLocation>
</comment>
<dbReference type="InterPro" id="IPR007208">
    <property type="entry name" value="MrpF/PhaF-like"/>
</dbReference>
<keyword evidence="8" id="KW-0050">Antiport</keyword>
<comment type="caution">
    <text evidence="10">The sequence shown here is derived from an EMBL/GenBank/DDBJ whole genome shotgun (WGS) entry which is preliminary data.</text>
</comment>
<keyword evidence="6 9" id="KW-1133">Transmembrane helix</keyword>
<dbReference type="RefSeq" id="WP_066544711.1">
    <property type="nucleotide sequence ID" value="NZ_MASJ01000012.1"/>
</dbReference>
<dbReference type="PANTHER" id="PTHR34702">
    <property type="entry name" value="NA(+)/H(+) ANTIPORTER SUBUNIT F1"/>
    <property type="match status" value="1"/>
</dbReference>
<dbReference type="AlphaFoldDB" id="A0A1C0YEH2"/>
<accession>A0A1C0YEH2</accession>
<dbReference type="PIRSF" id="PIRSF028784">
    <property type="entry name" value="MrpF"/>
    <property type="match status" value="1"/>
</dbReference>
<dbReference type="EMBL" id="MASJ01000012">
    <property type="protein sequence ID" value="OCS85577.1"/>
    <property type="molecule type" value="Genomic_DNA"/>
</dbReference>
<evidence type="ECO:0000256" key="1">
    <source>
        <dbReference type="ARBA" id="ARBA00004651"/>
    </source>
</evidence>
<gene>
    <name evidence="10" type="ORF">A6M13_02655</name>
</gene>
<evidence type="ECO:0000256" key="6">
    <source>
        <dbReference type="ARBA" id="ARBA00022989"/>
    </source>
</evidence>
<comment type="similarity">
    <text evidence="2 8">Belongs to the CPA3 antiporters (TC 2.A.63) subunit F family.</text>
</comment>
<dbReference type="GO" id="GO:0015385">
    <property type="term" value="F:sodium:proton antiporter activity"/>
    <property type="evidence" value="ECO:0007669"/>
    <property type="project" value="TreeGrafter"/>
</dbReference>
<dbReference type="Pfam" id="PF04066">
    <property type="entry name" value="MrpF_PhaF"/>
    <property type="match status" value="1"/>
</dbReference>
<keyword evidence="8" id="KW-0406">Ion transport</keyword>
<keyword evidence="4 8" id="KW-1003">Cell membrane</keyword>
<sequence>MMVFIWIAISLIAICMILMVYRMVKGPDASDRVVALDAIGVALISLVGLFSIMADTSYYLEIILLLAILSFIGTVAFSKFIEKGDIIDRDNSRK</sequence>
<name>A0A1C0YEH2_9BACL</name>
<reference evidence="10 11" key="1">
    <citation type="submission" date="2016-07" db="EMBL/GenBank/DDBJ databases">
        <title>Caryophanon tenue genome sequencing.</title>
        <authorList>
            <person name="Verma A."/>
            <person name="Pal Y."/>
            <person name="Krishnamurthi S."/>
        </authorList>
    </citation>
    <scope>NUCLEOTIDE SEQUENCE [LARGE SCALE GENOMIC DNA]</scope>
    <source>
        <strain evidence="10 11">DSM 14152</strain>
    </source>
</reference>
<dbReference type="GO" id="GO:0005886">
    <property type="term" value="C:plasma membrane"/>
    <property type="evidence" value="ECO:0007669"/>
    <property type="project" value="UniProtKB-SubCell"/>
</dbReference>